<gene>
    <name evidence="1" type="ORF">J4035_18450</name>
</gene>
<evidence type="ECO:0008006" key="3">
    <source>
        <dbReference type="Google" id="ProtNLM"/>
    </source>
</evidence>
<comment type="caution">
    <text evidence="1">The sequence shown here is derived from an EMBL/GenBank/DDBJ whole genome shotgun (WGS) entry which is preliminary data.</text>
</comment>
<evidence type="ECO:0000313" key="2">
    <source>
        <dbReference type="Proteomes" id="UP000678317"/>
    </source>
</evidence>
<dbReference type="RefSeq" id="WP_208290573.1">
    <property type="nucleotide sequence ID" value="NZ_CP074404.1"/>
</dbReference>
<dbReference type="Proteomes" id="UP000678317">
    <property type="component" value="Unassembled WGS sequence"/>
</dbReference>
<dbReference type="EMBL" id="JAGFBM010000010">
    <property type="protein sequence ID" value="MBO3086629.1"/>
    <property type="molecule type" value="Genomic_DNA"/>
</dbReference>
<protein>
    <recommendedName>
        <fullName evidence="3">DUF4429 domain-containing protein</fullName>
    </recommendedName>
</protein>
<reference evidence="1 2" key="1">
    <citation type="submission" date="2021-03" db="EMBL/GenBank/DDBJ databases">
        <title>novel species in genus Cellulomonas.</title>
        <authorList>
            <person name="Zhang G."/>
        </authorList>
    </citation>
    <scope>NUCLEOTIDE SEQUENCE [LARGE SCALE GENOMIC DNA]</scope>
    <source>
        <strain evidence="2">zg-ZUI188</strain>
    </source>
</reference>
<proteinExistence type="predicted"/>
<sequence>MAWAGGGTDEYKVEAGGLNQTFVGIAFGVNGSGGTVTYGRLAGFHIGPREVKLWLDGVDGDAGVLDVSPDTEVWFSRYTPPAQVSAALERIEKLLDPEKSR</sequence>
<accession>A0ABS3SMS0</accession>
<keyword evidence="2" id="KW-1185">Reference proteome</keyword>
<evidence type="ECO:0000313" key="1">
    <source>
        <dbReference type="EMBL" id="MBO3086629.1"/>
    </source>
</evidence>
<organism evidence="1 2">
    <name type="scientific">Cellulomonas fengjieae</name>
    <dbReference type="NCBI Taxonomy" id="2819978"/>
    <lineage>
        <taxon>Bacteria</taxon>
        <taxon>Bacillati</taxon>
        <taxon>Actinomycetota</taxon>
        <taxon>Actinomycetes</taxon>
        <taxon>Micrococcales</taxon>
        <taxon>Cellulomonadaceae</taxon>
        <taxon>Cellulomonas</taxon>
    </lineage>
</organism>
<name>A0ABS3SMS0_9CELL</name>